<dbReference type="Pfam" id="PF08305">
    <property type="entry name" value="NPCBM"/>
    <property type="match status" value="1"/>
</dbReference>
<dbReference type="InterPro" id="IPR036278">
    <property type="entry name" value="Sialidase_sf"/>
</dbReference>
<dbReference type="InterPro" id="IPR038637">
    <property type="entry name" value="NPCBM_sf"/>
</dbReference>
<dbReference type="GO" id="GO:0009313">
    <property type="term" value="P:oligosaccharide catabolic process"/>
    <property type="evidence" value="ECO:0007669"/>
    <property type="project" value="TreeGrafter"/>
</dbReference>
<dbReference type="SMART" id="SM00776">
    <property type="entry name" value="NPCBM"/>
    <property type="match status" value="1"/>
</dbReference>
<gene>
    <name evidence="6" type="ORF">GCM10007063_20750</name>
</gene>
<dbReference type="Gene3D" id="2.120.10.10">
    <property type="match status" value="1"/>
</dbReference>
<dbReference type="GO" id="GO:0004308">
    <property type="term" value="F:exo-alpha-sialidase activity"/>
    <property type="evidence" value="ECO:0007669"/>
    <property type="project" value="UniProtKB-EC"/>
</dbReference>
<evidence type="ECO:0000313" key="6">
    <source>
        <dbReference type="EMBL" id="GGJ98301.1"/>
    </source>
</evidence>
<dbReference type="CDD" id="cd15482">
    <property type="entry name" value="Sialidase_non-viral"/>
    <property type="match status" value="1"/>
</dbReference>
<dbReference type="SUPFAM" id="SSF49785">
    <property type="entry name" value="Galactose-binding domain-like"/>
    <property type="match status" value="1"/>
</dbReference>
<evidence type="ECO:0000313" key="7">
    <source>
        <dbReference type="Proteomes" id="UP000658382"/>
    </source>
</evidence>
<comment type="similarity">
    <text evidence="2">Belongs to the glycosyl hydrolase 33 family.</text>
</comment>
<dbReference type="InterPro" id="IPR011040">
    <property type="entry name" value="Sialidase"/>
</dbReference>
<name>A0A917PXT9_9BACI</name>
<reference evidence="6" key="2">
    <citation type="submission" date="2020-09" db="EMBL/GenBank/DDBJ databases">
        <authorList>
            <person name="Sun Q."/>
            <person name="Ohkuma M."/>
        </authorList>
    </citation>
    <scope>NUCLEOTIDE SEQUENCE</scope>
    <source>
        <strain evidence="6">JCM 12580</strain>
    </source>
</reference>
<dbReference type="Gene3D" id="2.60.120.1060">
    <property type="entry name" value="NPCBM/NEW2 domain"/>
    <property type="match status" value="1"/>
</dbReference>
<dbReference type="Pfam" id="PF22888">
    <property type="entry name" value="FIMAH"/>
    <property type="match status" value="1"/>
</dbReference>
<dbReference type="EMBL" id="BMNQ01000028">
    <property type="protein sequence ID" value="GGJ98301.1"/>
    <property type="molecule type" value="Genomic_DNA"/>
</dbReference>
<dbReference type="AlphaFoldDB" id="A0A917PXT9"/>
<evidence type="ECO:0000259" key="5">
    <source>
        <dbReference type="SMART" id="SM00776"/>
    </source>
</evidence>
<sequence>MYNKRIIGKFLLLIMLAAAITSAQSVHASGNTIVDDETNQKFNGTATDTNGFFDENELFNIDDGKGYAQYRIPSISVTANGTVLAVAEARTGGDQTPTDLVLKRSMDDGKTFSEQTILAPGVENGNAEMNPMLLAENTGSTVHLLWSRWEWGNPKYFIRTSTDNGTTWGETREITDVLDAYTNPESPHYFKNLSGAGMGPGHGFQMSNGALVVPIYLTTSGWRNSTVSYIYSQDGGATWEAGPLVPNPSGYSKIHENMMVELSGGGLMTNMRNPGSDYRATATTPGLGEPWTTPVSDKKLIDPINEASLARYDDSTILFTNTANKSSRKNMTIRMSDDDGKTWYESKEIYAGQSGYSDVDVGPDKTIYTLYEKPAGSKITLARFNKDWVEGNANIRVRADEKMEPGKSSTVTTTFTNYSEKVENDVALNLQVPDKWKAESDESAIFPAVEPGESVHVTWNVTPGEDVLSGNFELRADTNYIIDGNQQSESTVKEVTIIPPIPTETAFLSDLGWVRAMNGWGPVERDTSVGGNSAGDGNTLTINDETFEKGLGVHAHSEIVYHLDGNYSRFTAKAGVDDEVSSASAASVVFQVWGDSEKLYDSGLMTAEDDAKAVDVDIAGVNELKLVVTDSGNGNGSDHADWAGAKFISDDSTMTVSVIKTHVEELERNGAFDTERTARLLKMHLTAVEQYEEKGLTDKVVKHMNSFEQLLSQLHKKDNVSDEAYDTLQNDAENLLENYH</sequence>
<evidence type="ECO:0000256" key="2">
    <source>
        <dbReference type="ARBA" id="ARBA00009348"/>
    </source>
</evidence>
<dbReference type="InterPro" id="IPR026856">
    <property type="entry name" value="Sialidase_fam"/>
</dbReference>
<accession>A0A917PXT9</accession>
<keyword evidence="7" id="KW-1185">Reference proteome</keyword>
<dbReference type="RefSeq" id="WP_188633033.1">
    <property type="nucleotide sequence ID" value="NZ_BMNQ01000028.1"/>
</dbReference>
<dbReference type="Pfam" id="PF10633">
    <property type="entry name" value="NPCBM_assoc"/>
    <property type="match status" value="1"/>
</dbReference>
<dbReference type="InterPro" id="IPR054470">
    <property type="entry name" value="FIMAH_dom"/>
</dbReference>
<protein>
    <recommendedName>
        <fullName evidence="3">exo-alpha-sialidase</fullName>
        <ecNumber evidence="3">3.2.1.18</ecNumber>
    </recommendedName>
</protein>
<feature type="chain" id="PRO_5036964462" description="exo-alpha-sialidase" evidence="4">
    <location>
        <begin position="29"/>
        <end position="740"/>
    </location>
</feature>
<feature type="domain" description="Glycosyl hydrolase family 98 putative carbohydrate-binding module" evidence="5">
    <location>
        <begin position="502"/>
        <end position="649"/>
    </location>
</feature>
<dbReference type="Pfam" id="PF13088">
    <property type="entry name" value="BNR_2"/>
    <property type="match status" value="1"/>
</dbReference>
<evidence type="ECO:0000256" key="4">
    <source>
        <dbReference type="SAM" id="SignalP"/>
    </source>
</evidence>
<dbReference type="InterPro" id="IPR008979">
    <property type="entry name" value="Galactose-bd-like_sf"/>
</dbReference>
<dbReference type="GO" id="GO:0005737">
    <property type="term" value="C:cytoplasm"/>
    <property type="evidence" value="ECO:0007669"/>
    <property type="project" value="TreeGrafter"/>
</dbReference>
<evidence type="ECO:0000256" key="1">
    <source>
        <dbReference type="ARBA" id="ARBA00000427"/>
    </source>
</evidence>
<feature type="signal peptide" evidence="4">
    <location>
        <begin position="1"/>
        <end position="28"/>
    </location>
</feature>
<comment type="caution">
    <text evidence="6">The sequence shown here is derived from an EMBL/GenBank/DDBJ whole genome shotgun (WGS) entry which is preliminary data.</text>
</comment>
<dbReference type="PANTHER" id="PTHR10628">
    <property type="entry name" value="SIALIDASE"/>
    <property type="match status" value="1"/>
</dbReference>
<dbReference type="Proteomes" id="UP000658382">
    <property type="component" value="Unassembled WGS sequence"/>
</dbReference>
<keyword evidence="4" id="KW-0732">Signal</keyword>
<dbReference type="InterPro" id="IPR013222">
    <property type="entry name" value="Glyco_hyd_98_carb-bd"/>
</dbReference>
<proteinExistence type="inferred from homology"/>
<evidence type="ECO:0000256" key="3">
    <source>
        <dbReference type="ARBA" id="ARBA00012733"/>
    </source>
</evidence>
<dbReference type="InterPro" id="IPR018905">
    <property type="entry name" value="A-galactase_NEW3"/>
</dbReference>
<dbReference type="EC" id="3.2.1.18" evidence="3"/>
<dbReference type="GO" id="GO:0006689">
    <property type="term" value="P:ganglioside catabolic process"/>
    <property type="evidence" value="ECO:0007669"/>
    <property type="project" value="TreeGrafter"/>
</dbReference>
<dbReference type="PANTHER" id="PTHR10628:SF30">
    <property type="entry name" value="EXO-ALPHA-SIALIDASE"/>
    <property type="match status" value="1"/>
</dbReference>
<dbReference type="GO" id="GO:0016020">
    <property type="term" value="C:membrane"/>
    <property type="evidence" value="ECO:0007669"/>
    <property type="project" value="TreeGrafter"/>
</dbReference>
<dbReference type="SUPFAM" id="SSF50939">
    <property type="entry name" value="Sialidases"/>
    <property type="match status" value="1"/>
</dbReference>
<comment type="catalytic activity">
    <reaction evidence="1">
        <text>Hydrolysis of alpha-(2-&gt;3)-, alpha-(2-&gt;6)-, alpha-(2-&gt;8)- glycosidic linkages of terminal sialic acid residues in oligosaccharides, glycoproteins, glycolipids, colominic acid and synthetic substrates.</text>
        <dbReference type="EC" id="3.2.1.18"/>
    </reaction>
</comment>
<organism evidence="6 7">
    <name type="scientific">Lentibacillus kapialis</name>
    <dbReference type="NCBI Taxonomy" id="340214"/>
    <lineage>
        <taxon>Bacteria</taxon>
        <taxon>Bacillati</taxon>
        <taxon>Bacillota</taxon>
        <taxon>Bacilli</taxon>
        <taxon>Bacillales</taxon>
        <taxon>Bacillaceae</taxon>
        <taxon>Lentibacillus</taxon>
    </lineage>
</organism>
<reference evidence="6" key="1">
    <citation type="journal article" date="2014" name="Int. J. Syst. Evol. Microbiol.">
        <title>Complete genome sequence of Corynebacterium casei LMG S-19264T (=DSM 44701T), isolated from a smear-ripened cheese.</title>
        <authorList>
            <consortium name="US DOE Joint Genome Institute (JGI-PGF)"/>
            <person name="Walter F."/>
            <person name="Albersmeier A."/>
            <person name="Kalinowski J."/>
            <person name="Ruckert C."/>
        </authorList>
    </citation>
    <scope>NUCLEOTIDE SEQUENCE</scope>
    <source>
        <strain evidence="6">JCM 12580</strain>
    </source>
</reference>